<dbReference type="InterPro" id="IPR002898">
    <property type="entry name" value="MotA_ExbB_proton_chnl"/>
</dbReference>
<dbReference type="PANTHER" id="PTHR30625">
    <property type="entry name" value="PROTEIN TOLQ"/>
    <property type="match status" value="1"/>
</dbReference>
<keyword evidence="6" id="KW-0813">Transport</keyword>
<dbReference type="Proteomes" id="UP000469346">
    <property type="component" value="Unassembled WGS sequence"/>
</dbReference>
<evidence type="ECO:0000313" key="10">
    <source>
        <dbReference type="Proteomes" id="UP000469346"/>
    </source>
</evidence>
<protein>
    <submittedName>
        <fullName evidence="9">Tol-Pal system subunit TolQ</fullName>
    </submittedName>
</protein>
<sequence length="238" mass="25554">MSTPIAGNVWAMVLGSGPVVQLVLLVLVAFSVLCWTVIVVKFRLFRRVRGLNDAFEQRFRSGIPLARIHEAARQAAGAPLAVVFSQGYEALRRLHQEMPAVDAAERRRILLATLERALEKGIRGELGRLEQGVPFLATTGNTAPFIGLFGTVWGIMRSFHEIGLQGTASLATVAPGISEALVATAAGLAAAIPAVVAFNAFTNRLAFMEDRLYMLAKDFLNMVDRQLAVKGGGRPSGG</sequence>
<keyword evidence="10" id="KW-1185">Reference proteome</keyword>
<comment type="similarity">
    <text evidence="6">Belongs to the exbB/tolQ family.</text>
</comment>
<reference evidence="9 10" key="1">
    <citation type="submission" date="2020-02" db="EMBL/GenBank/DDBJ databases">
        <title>Comparative genomics of sulfur disproportionating microorganisms.</title>
        <authorList>
            <person name="Ward L.M."/>
            <person name="Bertran E."/>
            <person name="Johnston D.T."/>
        </authorList>
    </citation>
    <scope>NUCLEOTIDE SEQUENCE [LARGE SCALE GENOMIC DNA]</scope>
    <source>
        <strain evidence="9 10">DSM 100025</strain>
    </source>
</reference>
<feature type="transmembrane region" description="Helical" evidence="7">
    <location>
        <begin position="133"/>
        <end position="156"/>
    </location>
</feature>
<evidence type="ECO:0000259" key="8">
    <source>
        <dbReference type="Pfam" id="PF01618"/>
    </source>
</evidence>
<gene>
    <name evidence="9" type="ORF">G3N55_11880</name>
</gene>
<proteinExistence type="inferred from homology"/>
<evidence type="ECO:0000256" key="7">
    <source>
        <dbReference type="SAM" id="Phobius"/>
    </source>
</evidence>
<comment type="caution">
    <text evidence="9">The sequence shown here is derived from an EMBL/GenBank/DDBJ whole genome shotgun (WGS) entry which is preliminary data.</text>
</comment>
<evidence type="ECO:0000256" key="5">
    <source>
        <dbReference type="ARBA" id="ARBA00023136"/>
    </source>
</evidence>
<dbReference type="PANTHER" id="PTHR30625:SF3">
    <property type="entry name" value="TOL-PAL SYSTEM PROTEIN TOLQ"/>
    <property type="match status" value="1"/>
</dbReference>
<keyword evidence="5 7" id="KW-0472">Membrane</keyword>
<accession>A0A6N9TUX3</accession>
<dbReference type="Pfam" id="PF01618">
    <property type="entry name" value="MotA_ExbB"/>
    <property type="match status" value="1"/>
</dbReference>
<evidence type="ECO:0000256" key="1">
    <source>
        <dbReference type="ARBA" id="ARBA00004651"/>
    </source>
</evidence>
<feature type="transmembrane region" description="Helical" evidence="7">
    <location>
        <begin position="20"/>
        <end position="40"/>
    </location>
</feature>
<keyword evidence="3 7" id="KW-0812">Transmembrane</keyword>
<dbReference type="GO" id="GO:0005886">
    <property type="term" value="C:plasma membrane"/>
    <property type="evidence" value="ECO:0007669"/>
    <property type="project" value="UniProtKB-SubCell"/>
</dbReference>
<dbReference type="EMBL" id="JAAGRR010000200">
    <property type="protein sequence ID" value="NDY43534.1"/>
    <property type="molecule type" value="Genomic_DNA"/>
</dbReference>
<evidence type="ECO:0000256" key="4">
    <source>
        <dbReference type="ARBA" id="ARBA00022989"/>
    </source>
</evidence>
<keyword evidence="6" id="KW-0653">Protein transport</keyword>
<organism evidence="9 10">
    <name type="scientific">Dissulfurirhabdus thermomarina</name>
    <dbReference type="NCBI Taxonomy" id="1765737"/>
    <lineage>
        <taxon>Bacteria</taxon>
        <taxon>Deltaproteobacteria</taxon>
        <taxon>Dissulfurirhabdaceae</taxon>
        <taxon>Dissulfurirhabdus</taxon>
    </lineage>
</organism>
<evidence type="ECO:0000313" key="9">
    <source>
        <dbReference type="EMBL" id="NDY43534.1"/>
    </source>
</evidence>
<keyword evidence="4 7" id="KW-1133">Transmembrane helix</keyword>
<keyword evidence="2" id="KW-1003">Cell membrane</keyword>
<comment type="subcellular location">
    <subcellularLocation>
        <location evidence="1">Cell membrane</location>
        <topology evidence="1">Multi-pass membrane protein</topology>
    </subcellularLocation>
    <subcellularLocation>
        <location evidence="6">Membrane</location>
        <topology evidence="6">Multi-pass membrane protein</topology>
    </subcellularLocation>
</comment>
<feature type="domain" description="MotA/TolQ/ExbB proton channel" evidence="8">
    <location>
        <begin position="111"/>
        <end position="207"/>
    </location>
</feature>
<evidence type="ECO:0000256" key="2">
    <source>
        <dbReference type="ARBA" id="ARBA00022475"/>
    </source>
</evidence>
<dbReference type="InterPro" id="IPR050790">
    <property type="entry name" value="ExbB/TolQ_transport"/>
</dbReference>
<name>A0A6N9TUX3_DISTH</name>
<dbReference type="GO" id="GO:0017038">
    <property type="term" value="P:protein import"/>
    <property type="evidence" value="ECO:0007669"/>
    <property type="project" value="TreeGrafter"/>
</dbReference>
<dbReference type="AlphaFoldDB" id="A0A6N9TUX3"/>
<feature type="transmembrane region" description="Helical" evidence="7">
    <location>
        <begin position="176"/>
        <end position="201"/>
    </location>
</feature>
<evidence type="ECO:0000256" key="3">
    <source>
        <dbReference type="ARBA" id="ARBA00022692"/>
    </source>
</evidence>
<dbReference type="RefSeq" id="WP_163299857.1">
    <property type="nucleotide sequence ID" value="NZ_JAAGRR010000200.1"/>
</dbReference>
<evidence type="ECO:0000256" key="6">
    <source>
        <dbReference type="RuleBase" id="RU004057"/>
    </source>
</evidence>